<gene>
    <name evidence="2" type="ORF">B0T10DRAFT_457552</name>
</gene>
<organism evidence="2 3">
    <name type="scientific">Thelonectria olida</name>
    <dbReference type="NCBI Taxonomy" id="1576542"/>
    <lineage>
        <taxon>Eukaryota</taxon>
        <taxon>Fungi</taxon>
        <taxon>Dikarya</taxon>
        <taxon>Ascomycota</taxon>
        <taxon>Pezizomycotina</taxon>
        <taxon>Sordariomycetes</taxon>
        <taxon>Hypocreomycetidae</taxon>
        <taxon>Hypocreales</taxon>
        <taxon>Nectriaceae</taxon>
        <taxon>Thelonectria</taxon>
    </lineage>
</organism>
<evidence type="ECO:0000256" key="1">
    <source>
        <dbReference type="SAM" id="MobiDB-lite"/>
    </source>
</evidence>
<protein>
    <submittedName>
        <fullName evidence="2">Uncharacterized protein</fullName>
    </submittedName>
</protein>
<keyword evidence="3" id="KW-1185">Reference proteome</keyword>
<sequence>MNGLSKGGFKHMIGAGGKMQSQHVRLCAIRNMELLSEHGFELFWAKWRKGYHQHGYYLSNMAVLCPDLLGNGGVLVMHGDELLGGCVTYTQTTTNKRNVMQTGLTSASKFAKQQLVPSEGLWWLPRDPRVDWLVFLKLTVRGRIRLMDGSAMIDMGHENLDGLNDMEPSHALVAGEPRDGWARRANQERRMSTDGSKTEHLRGSGGS</sequence>
<proteinExistence type="predicted"/>
<dbReference type="Proteomes" id="UP000777438">
    <property type="component" value="Unassembled WGS sequence"/>
</dbReference>
<feature type="compositionally biased region" description="Basic and acidic residues" evidence="1">
    <location>
        <begin position="176"/>
        <end position="207"/>
    </location>
</feature>
<comment type="caution">
    <text evidence="2">The sequence shown here is derived from an EMBL/GenBank/DDBJ whole genome shotgun (WGS) entry which is preliminary data.</text>
</comment>
<reference evidence="2 3" key="1">
    <citation type="journal article" date="2021" name="Nat. Commun.">
        <title>Genetic determinants of endophytism in the Arabidopsis root mycobiome.</title>
        <authorList>
            <person name="Mesny F."/>
            <person name="Miyauchi S."/>
            <person name="Thiergart T."/>
            <person name="Pickel B."/>
            <person name="Atanasova L."/>
            <person name="Karlsson M."/>
            <person name="Huettel B."/>
            <person name="Barry K.W."/>
            <person name="Haridas S."/>
            <person name="Chen C."/>
            <person name="Bauer D."/>
            <person name="Andreopoulos W."/>
            <person name="Pangilinan J."/>
            <person name="LaButti K."/>
            <person name="Riley R."/>
            <person name="Lipzen A."/>
            <person name="Clum A."/>
            <person name="Drula E."/>
            <person name="Henrissat B."/>
            <person name="Kohler A."/>
            <person name="Grigoriev I.V."/>
            <person name="Martin F.M."/>
            <person name="Hacquard S."/>
        </authorList>
    </citation>
    <scope>NUCLEOTIDE SEQUENCE [LARGE SCALE GENOMIC DNA]</scope>
    <source>
        <strain evidence="2 3">MPI-CAGE-CH-0241</strain>
    </source>
</reference>
<dbReference type="EMBL" id="JAGPYM010000006">
    <property type="protein sequence ID" value="KAH6893449.1"/>
    <property type="molecule type" value="Genomic_DNA"/>
</dbReference>
<evidence type="ECO:0000313" key="2">
    <source>
        <dbReference type="EMBL" id="KAH6893449.1"/>
    </source>
</evidence>
<feature type="region of interest" description="Disordered" evidence="1">
    <location>
        <begin position="173"/>
        <end position="207"/>
    </location>
</feature>
<accession>A0A9P8W834</accession>
<dbReference type="AlphaFoldDB" id="A0A9P8W834"/>
<name>A0A9P8W834_9HYPO</name>
<evidence type="ECO:0000313" key="3">
    <source>
        <dbReference type="Proteomes" id="UP000777438"/>
    </source>
</evidence>